<comment type="similarity">
    <text evidence="2">Belongs to the DNA polymerase type-Y family.</text>
</comment>
<dbReference type="Pfam" id="PF16589">
    <property type="entry name" value="BRCT_2"/>
    <property type="match status" value="1"/>
</dbReference>
<feature type="region of interest" description="Disordered" evidence="13">
    <location>
        <begin position="1074"/>
        <end position="1099"/>
    </location>
</feature>
<evidence type="ECO:0000256" key="13">
    <source>
        <dbReference type="SAM" id="MobiDB-lite"/>
    </source>
</evidence>
<feature type="region of interest" description="Disordered" evidence="13">
    <location>
        <begin position="787"/>
        <end position="924"/>
    </location>
</feature>
<dbReference type="InterPro" id="IPR043502">
    <property type="entry name" value="DNA/RNA_pol_sf"/>
</dbReference>
<dbReference type="PANTHER" id="PTHR45990:SF1">
    <property type="entry name" value="DNA REPAIR PROTEIN REV1"/>
    <property type="match status" value="1"/>
</dbReference>
<gene>
    <name evidence="16" type="ORF">DMC30DRAFT_393672</name>
</gene>
<keyword evidence="7" id="KW-0479">Metal-binding</keyword>
<dbReference type="GO" id="GO:0006281">
    <property type="term" value="P:DNA repair"/>
    <property type="evidence" value="ECO:0007669"/>
    <property type="project" value="UniProtKB-KW"/>
</dbReference>
<dbReference type="STRING" id="5288.A0A5C5G0C8"/>
<evidence type="ECO:0000256" key="11">
    <source>
        <dbReference type="ARBA" id="ARBA00023204"/>
    </source>
</evidence>
<feature type="region of interest" description="Disordered" evidence="13">
    <location>
        <begin position="1"/>
        <end position="49"/>
    </location>
</feature>
<dbReference type="OrthoDB" id="427711at2759"/>
<dbReference type="InterPro" id="IPR043128">
    <property type="entry name" value="Rev_trsase/Diguanyl_cyclase"/>
</dbReference>
<dbReference type="Gene3D" id="3.30.70.270">
    <property type="match status" value="1"/>
</dbReference>
<reference evidence="16 17" key="1">
    <citation type="submission" date="2019-03" db="EMBL/GenBank/DDBJ databases">
        <title>Rhodosporidium diobovatum UCD-FST 08-225 genome sequencing, assembly, and annotation.</title>
        <authorList>
            <person name="Fakankun I.U."/>
            <person name="Fristensky B."/>
            <person name="Levin D.B."/>
        </authorList>
    </citation>
    <scope>NUCLEOTIDE SEQUENCE [LARGE SCALE GENOMIC DNA]</scope>
    <source>
        <strain evidence="16 17">UCD-FST 08-225</strain>
    </source>
</reference>
<dbReference type="Gene3D" id="6.10.250.1490">
    <property type="match status" value="1"/>
</dbReference>
<dbReference type="Gene3D" id="3.40.50.10190">
    <property type="entry name" value="BRCT domain"/>
    <property type="match status" value="1"/>
</dbReference>
<dbReference type="InterPro" id="IPR036775">
    <property type="entry name" value="DNA_pol_Y-fam_lit_finger_sf"/>
</dbReference>
<dbReference type="InterPro" id="IPR038401">
    <property type="entry name" value="Rev1_C_sf"/>
</dbReference>
<dbReference type="Proteomes" id="UP000311382">
    <property type="component" value="Unassembled WGS sequence"/>
</dbReference>
<dbReference type="EMBL" id="SOZI01000034">
    <property type="protein sequence ID" value="TNY21909.1"/>
    <property type="molecule type" value="Genomic_DNA"/>
</dbReference>
<evidence type="ECO:0000256" key="9">
    <source>
        <dbReference type="ARBA" id="ARBA00022842"/>
    </source>
</evidence>
<dbReference type="PROSITE" id="PS50173">
    <property type="entry name" value="UMUC"/>
    <property type="match status" value="1"/>
</dbReference>
<dbReference type="Pfam" id="PF11799">
    <property type="entry name" value="IMS_C"/>
    <property type="match status" value="1"/>
</dbReference>
<name>A0A5C5G0C8_9BASI</name>
<sequence length="1216" mass="132213">MAQPPQASPDDPLDDEDLAFEAGLARHESPNSAAVMKRPPPHEGDYRDGAMYEPVGFGEFGRYMHNKRAKLQVQNRDLVEQAKGLPQFFRGLRIYINGYTEDVTLPELQNLLILHGGTYVPYLDQKQLVTHIIAANLTPSKRHEFRMYKVATPAWLVDSAREGRLLDWRDYSLLAPVDPASIPQSVNAAAAGARAAEDAARLGTQTGQRSLFSMGVGKGKAPFTETRESLAERGARLGKEALEAQAASTASSSSAGGIGAFFAPRVAGSTIKSRPPSRPTTPTKRKLVAGEAPDLYSTPERIAANLPATTDSAEKPTAITHSWLPQAQRSERQNALLADQDWLMKHTSSSPDFLEGYFAQSRLHLISSFKEDLKMLAASAQQSLPPRKKKLTGRASDGRTIFHVDFDCYFVSAGLTTRPELRGEPVAVCHARGNADAASSTSEIASCSYEARACGVRNGMSLGRARELCPEIQTMPFEFELYKRLSMAFYRILLKHASFLQAVSIDEVLMEVKIEPTILREHDPALKLAHQVRAEILEATGCPASIGISHNVLLAKLATRKAKPANAYHLFAEEVEDFIAPLGVDELPGIGWSMRDKLKAQLGVETVGDLRSVPAHKLAMAIGPDNGRKFAAYALGVDDRELDSGKARQSVSTEVNYGIRFPAGRHDLVERFVRQVGAETAKRLREQGLQSRQLTLKVMQRHPEAPVEAPKMLGHGWCTTENKVSTLAGRNGGATDDGDIVGETAWKLMRALGAPPHELRGIAVQLSKLEKDGVPVDQVLEKGQSRLSFKAAPRSAVPAAGKPAVPKPPAHAAPVPPPPPVASASRVRLPSSPPPAPQRTSSTETVTISSSPLDQETGRSSPPPARQSSPAVAASRMLRQQPSAIVLGDSDTEEETEAPARVRPAAAAPLGPLRSKTKRSRTPEVIIPHIFHGSKRGSAPPPPKASQVSDAELAYYGIDISFFRELDSRELRDEVLAQARRSKPAPSKKKLRKQARETTPVTAELPADASLPAAPRPPPEVVVLPPSPSEMTDSQVAAMQLDPSVLRALGPATQREYVDFARPRQALLVVGNRSKKKDDGVGGAGADGTGSARNRPRAPIKHVSVRQPPRFGGQVDIDDIEDRLEAWVRAARDSAPDGDDLDKLGRFVEKCAARDKGHDLKKATDVLSWWSYVLEVELGKRAQAEGTAMLWWEGFDRVRERLEWLVLKETGCRLKL</sequence>
<feature type="compositionally biased region" description="Low complexity" evidence="13">
    <location>
        <begin position="840"/>
        <end position="851"/>
    </location>
</feature>
<dbReference type="PANTHER" id="PTHR45990">
    <property type="entry name" value="DNA REPAIR PROTEIN REV1"/>
    <property type="match status" value="1"/>
</dbReference>
<feature type="compositionally biased region" description="Basic and acidic residues" evidence="13">
    <location>
        <begin position="40"/>
        <end position="49"/>
    </location>
</feature>
<dbReference type="GO" id="GO:0017125">
    <property type="term" value="F:deoxycytidyl transferase activity"/>
    <property type="evidence" value="ECO:0007669"/>
    <property type="project" value="TreeGrafter"/>
</dbReference>
<evidence type="ECO:0000259" key="15">
    <source>
        <dbReference type="PROSITE" id="PS50173"/>
    </source>
</evidence>
<evidence type="ECO:0000256" key="6">
    <source>
        <dbReference type="ARBA" id="ARBA00022695"/>
    </source>
</evidence>
<feature type="region of interest" description="Disordered" evidence="13">
    <location>
        <begin position="211"/>
        <end position="230"/>
    </location>
</feature>
<evidence type="ECO:0000256" key="8">
    <source>
        <dbReference type="ARBA" id="ARBA00022763"/>
    </source>
</evidence>
<dbReference type="Gene3D" id="1.10.150.20">
    <property type="entry name" value="5' to 3' exonuclease, C-terminal subdomain"/>
    <property type="match status" value="1"/>
</dbReference>
<dbReference type="GO" id="GO:0070987">
    <property type="term" value="P:error-free translesion synthesis"/>
    <property type="evidence" value="ECO:0007669"/>
    <property type="project" value="TreeGrafter"/>
</dbReference>
<dbReference type="GO" id="GO:0003887">
    <property type="term" value="F:DNA-directed DNA polymerase activity"/>
    <property type="evidence" value="ECO:0007669"/>
    <property type="project" value="InterPro"/>
</dbReference>
<dbReference type="GO" id="GO:0003684">
    <property type="term" value="F:damaged DNA binding"/>
    <property type="evidence" value="ECO:0007669"/>
    <property type="project" value="InterPro"/>
</dbReference>
<dbReference type="GO" id="GO:0005634">
    <property type="term" value="C:nucleus"/>
    <property type="evidence" value="ECO:0007669"/>
    <property type="project" value="UniProtKB-SubCell"/>
</dbReference>
<evidence type="ECO:0000256" key="3">
    <source>
        <dbReference type="ARBA" id="ARBA00020399"/>
    </source>
</evidence>
<keyword evidence="6" id="KW-0548">Nucleotidyltransferase</keyword>
<dbReference type="SUPFAM" id="SSF56672">
    <property type="entry name" value="DNA/RNA polymerases"/>
    <property type="match status" value="1"/>
</dbReference>
<keyword evidence="10" id="KW-0238">DNA-binding</keyword>
<protein>
    <recommendedName>
        <fullName evidence="3">DNA repair protein REV1</fullName>
    </recommendedName>
</protein>
<keyword evidence="9" id="KW-0460">Magnesium</keyword>
<comment type="caution">
    <text evidence="16">The sequence shown here is derived from an EMBL/GenBank/DDBJ whole genome shotgun (WGS) entry which is preliminary data.</text>
</comment>
<dbReference type="Gene3D" id="3.40.1170.60">
    <property type="match status" value="1"/>
</dbReference>
<dbReference type="InterPro" id="IPR053848">
    <property type="entry name" value="IMS_HHH_1"/>
</dbReference>
<dbReference type="GO" id="GO:0046872">
    <property type="term" value="F:metal ion binding"/>
    <property type="evidence" value="ECO:0007669"/>
    <property type="project" value="UniProtKB-KW"/>
</dbReference>
<organism evidence="16 17">
    <name type="scientific">Rhodotorula diobovata</name>
    <dbReference type="NCBI Taxonomy" id="5288"/>
    <lineage>
        <taxon>Eukaryota</taxon>
        <taxon>Fungi</taxon>
        <taxon>Dikarya</taxon>
        <taxon>Basidiomycota</taxon>
        <taxon>Pucciniomycotina</taxon>
        <taxon>Microbotryomycetes</taxon>
        <taxon>Sporidiobolales</taxon>
        <taxon>Sporidiobolaceae</taxon>
        <taxon>Rhodotorula</taxon>
    </lineage>
</organism>
<feature type="compositionally biased region" description="Low complexity" evidence="13">
    <location>
        <begin position="866"/>
        <end position="876"/>
    </location>
</feature>
<dbReference type="InterPro" id="IPR036420">
    <property type="entry name" value="BRCT_dom_sf"/>
</dbReference>
<dbReference type="SUPFAM" id="SSF52113">
    <property type="entry name" value="BRCT domain"/>
    <property type="match status" value="1"/>
</dbReference>
<keyword evidence="11" id="KW-0234">DNA repair</keyword>
<keyword evidence="17" id="KW-1185">Reference proteome</keyword>
<keyword evidence="8" id="KW-0227">DNA damage</keyword>
<dbReference type="AlphaFoldDB" id="A0A5C5G0C8"/>
<evidence type="ECO:0000256" key="4">
    <source>
        <dbReference type="ARBA" id="ARBA00022634"/>
    </source>
</evidence>
<evidence type="ECO:0000256" key="1">
    <source>
        <dbReference type="ARBA" id="ARBA00004123"/>
    </source>
</evidence>
<evidence type="ECO:0000256" key="5">
    <source>
        <dbReference type="ARBA" id="ARBA00022679"/>
    </source>
</evidence>
<dbReference type="Pfam" id="PF00817">
    <property type="entry name" value="IMS"/>
    <property type="match status" value="1"/>
</dbReference>
<dbReference type="InterPro" id="IPR001126">
    <property type="entry name" value="UmuC"/>
</dbReference>
<evidence type="ECO:0000259" key="14">
    <source>
        <dbReference type="PROSITE" id="PS50172"/>
    </source>
</evidence>
<evidence type="ECO:0000313" key="17">
    <source>
        <dbReference type="Proteomes" id="UP000311382"/>
    </source>
</evidence>
<feature type="domain" description="UmuC" evidence="15">
    <location>
        <begin position="401"/>
        <end position="591"/>
    </location>
</feature>
<dbReference type="PROSITE" id="PS50172">
    <property type="entry name" value="BRCT"/>
    <property type="match status" value="1"/>
</dbReference>
<keyword evidence="5" id="KW-0808">Transferase</keyword>
<dbReference type="Gene3D" id="3.30.1490.100">
    <property type="entry name" value="DNA polymerase, Y-family, little finger domain"/>
    <property type="match status" value="1"/>
</dbReference>
<feature type="compositionally biased region" description="Pro residues" evidence="13">
    <location>
        <begin position="805"/>
        <end position="821"/>
    </location>
</feature>
<dbReference type="FunFam" id="3.30.1490.100:FF:000001">
    <property type="entry name" value="DNA repair protein REV1"/>
    <property type="match status" value="1"/>
</dbReference>
<proteinExistence type="inferred from homology"/>
<comment type="subcellular location">
    <subcellularLocation>
        <location evidence="1">Nucleus</location>
    </subcellularLocation>
</comment>
<keyword evidence="4" id="KW-0237">DNA synthesis</keyword>
<dbReference type="InterPro" id="IPR031991">
    <property type="entry name" value="Rev1_C"/>
</dbReference>
<dbReference type="Pfam" id="PF21999">
    <property type="entry name" value="IMS_HHH_1"/>
    <property type="match status" value="1"/>
</dbReference>
<evidence type="ECO:0000256" key="7">
    <source>
        <dbReference type="ARBA" id="ARBA00022723"/>
    </source>
</evidence>
<evidence type="ECO:0000313" key="16">
    <source>
        <dbReference type="EMBL" id="TNY21909.1"/>
    </source>
</evidence>
<evidence type="ECO:0000256" key="10">
    <source>
        <dbReference type="ARBA" id="ARBA00023125"/>
    </source>
</evidence>
<keyword evidence="12" id="KW-0539">Nucleus</keyword>
<dbReference type="InterPro" id="IPR017961">
    <property type="entry name" value="DNA_pol_Y-fam_little_finger"/>
</dbReference>
<evidence type="ECO:0000256" key="2">
    <source>
        <dbReference type="ARBA" id="ARBA00010945"/>
    </source>
</evidence>
<evidence type="ECO:0000256" key="12">
    <source>
        <dbReference type="ARBA" id="ARBA00023242"/>
    </source>
</evidence>
<feature type="compositionally biased region" description="Low complexity" evidence="13">
    <location>
        <begin position="1003"/>
        <end position="1013"/>
    </location>
</feature>
<dbReference type="Pfam" id="PF16727">
    <property type="entry name" value="REV1_C"/>
    <property type="match status" value="1"/>
</dbReference>
<dbReference type="SMART" id="SM00292">
    <property type="entry name" value="BRCT"/>
    <property type="match status" value="1"/>
</dbReference>
<feature type="compositionally biased region" description="Low complexity" evidence="13">
    <location>
        <begin position="899"/>
        <end position="909"/>
    </location>
</feature>
<feature type="domain" description="BRCT" evidence="14">
    <location>
        <begin position="84"/>
        <end position="173"/>
    </location>
</feature>
<accession>A0A5C5G0C8</accession>
<dbReference type="InterPro" id="IPR001357">
    <property type="entry name" value="BRCT_dom"/>
</dbReference>
<dbReference type="GO" id="GO:0042276">
    <property type="term" value="P:error-prone translesion synthesis"/>
    <property type="evidence" value="ECO:0007669"/>
    <property type="project" value="TreeGrafter"/>
</dbReference>
<dbReference type="CDD" id="cd17719">
    <property type="entry name" value="BRCT_Rev1"/>
    <property type="match status" value="1"/>
</dbReference>
<feature type="region of interest" description="Disordered" evidence="13">
    <location>
        <begin position="977"/>
        <end position="1019"/>
    </location>
</feature>
<dbReference type="Gene3D" id="1.20.58.1280">
    <property type="entry name" value="DNA repair protein Rev1, C-terminal domain"/>
    <property type="match status" value="1"/>
</dbReference>
<feature type="compositionally biased region" description="Basic residues" evidence="13">
    <location>
        <begin position="980"/>
        <end position="993"/>
    </location>
</feature>